<feature type="compositionally biased region" description="Basic and acidic residues" evidence="1">
    <location>
        <begin position="37"/>
        <end position="48"/>
    </location>
</feature>
<feature type="domain" description="Replication-associated protein ORF2/G2P" evidence="2">
    <location>
        <begin position="66"/>
        <end position="174"/>
    </location>
</feature>
<evidence type="ECO:0000313" key="3">
    <source>
        <dbReference type="EMBL" id="CUO24608.1"/>
    </source>
</evidence>
<name>A0A174DKB3_9CLOT</name>
<dbReference type="InterPro" id="IPR056906">
    <property type="entry name" value="ORF2/G2P_dom"/>
</dbReference>
<reference evidence="3 4" key="1">
    <citation type="submission" date="2015-09" db="EMBL/GenBank/DDBJ databases">
        <authorList>
            <consortium name="Pathogen Informatics"/>
        </authorList>
    </citation>
    <scope>NUCLEOTIDE SEQUENCE [LARGE SCALE GENOMIC DNA]</scope>
    <source>
        <strain evidence="3 4">2789STDY5834855</strain>
    </source>
</reference>
<evidence type="ECO:0000313" key="4">
    <source>
        <dbReference type="Proteomes" id="UP000095558"/>
    </source>
</evidence>
<feature type="region of interest" description="Disordered" evidence="1">
    <location>
        <begin position="26"/>
        <end position="50"/>
    </location>
</feature>
<dbReference type="AlphaFoldDB" id="A0A174DKB3"/>
<organism evidence="3 4">
    <name type="scientific">Clostridium disporicum</name>
    <dbReference type="NCBI Taxonomy" id="84024"/>
    <lineage>
        <taxon>Bacteria</taxon>
        <taxon>Bacillati</taxon>
        <taxon>Bacillota</taxon>
        <taxon>Clostridia</taxon>
        <taxon>Eubacteriales</taxon>
        <taxon>Clostridiaceae</taxon>
        <taxon>Clostridium</taxon>
    </lineage>
</organism>
<gene>
    <name evidence="3" type="ORF">ERS852470_01811</name>
</gene>
<sequence>MAIREKKYKCGKYLEVEIYPISKIEQKKSRKRKKKESRKEQKNLNDKNARKKLRRIINANFTNKDLFIHLTYDNNNLPDSEERALRDRNNYLRRIKNYRKRNNLPELKYIAVLEYKEANKNDKRTRTRIHHHIVMSGMDRDKAEELWGKGRANADRLQPNELGFEELANYISKDPKGKKRYSPSRNLIIPEAEINDYKYTYKKVYALSRNQGDKEEFEKLYPGYIYTSHEVKVNDINSGTYIYIKMRKLD</sequence>
<dbReference type="RefSeq" id="WP_055276459.1">
    <property type="nucleotide sequence ID" value="NZ_CYZV01000018.1"/>
</dbReference>
<dbReference type="OrthoDB" id="1733540at2"/>
<dbReference type="EMBL" id="CYZV01000018">
    <property type="protein sequence ID" value="CUO24608.1"/>
    <property type="molecule type" value="Genomic_DNA"/>
</dbReference>
<evidence type="ECO:0000259" key="2">
    <source>
        <dbReference type="Pfam" id="PF23343"/>
    </source>
</evidence>
<proteinExistence type="predicted"/>
<dbReference type="Proteomes" id="UP000095558">
    <property type="component" value="Unassembled WGS sequence"/>
</dbReference>
<accession>A0A174DKB3</accession>
<dbReference type="Pfam" id="PF23343">
    <property type="entry name" value="REP_ORF2-G2P"/>
    <property type="match status" value="1"/>
</dbReference>
<evidence type="ECO:0000256" key="1">
    <source>
        <dbReference type="SAM" id="MobiDB-lite"/>
    </source>
</evidence>
<protein>
    <recommendedName>
        <fullName evidence="2">Replication-associated protein ORF2/G2P domain-containing protein</fullName>
    </recommendedName>
</protein>